<evidence type="ECO:0000313" key="4">
    <source>
        <dbReference type="Proteomes" id="UP000602198"/>
    </source>
</evidence>
<gene>
    <name evidence="3" type="ORF">JK358_33885</name>
</gene>
<dbReference type="Pfam" id="PF02470">
    <property type="entry name" value="MlaD"/>
    <property type="match status" value="1"/>
</dbReference>
<reference evidence="3 4" key="1">
    <citation type="submission" date="2021-01" db="EMBL/GenBank/DDBJ databases">
        <title>WGS of actinomycetes isolated from Thailand.</title>
        <authorList>
            <person name="Thawai C."/>
        </authorList>
    </citation>
    <scope>NUCLEOTIDE SEQUENCE [LARGE SCALE GENOMIC DNA]</scope>
    <source>
        <strain evidence="3 4">LPG 2</strain>
    </source>
</reference>
<dbReference type="RefSeq" id="WP_201955825.1">
    <property type="nucleotide sequence ID" value="NZ_JAERRJ010000016.1"/>
</dbReference>
<feature type="transmembrane region" description="Helical" evidence="1">
    <location>
        <begin position="41"/>
        <end position="62"/>
    </location>
</feature>
<evidence type="ECO:0000259" key="2">
    <source>
        <dbReference type="Pfam" id="PF02470"/>
    </source>
</evidence>
<evidence type="ECO:0000256" key="1">
    <source>
        <dbReference type="SAM" id="Phobius"/>
    </source>
</evidence>
<comment type="caution">
    <text evidence="3">The sequence shown here is derived from an EMBL/GenBank/DDBJ whole genome shotgun (WGS) entry which is preliminary data.</text>
</comment>
<keyword evidence="1" id="KW-1133">Transmembrane helix</keyword>
<feature type="domain" description="Mce/MlaD" evidence="2">
    <location>
        <begin position="66"/>
        <end position="140"/>
    </location>
</feature>
<name>A0ABS1MFH8_9NOCA</name>
<dbReference type="InterPro" id="IPR052336">
    <property type="entry name" value="MlaD_Phospholipid_Transporter"/>
</dbReference>
<accession>A0ABS1MFH8</accession>
<dbReference type="Proteomes" id="UP000602198">
    <property type="component" value="Unassembled WGS sequence"/>
</dbReference>
<organism evidence="3 4">
    <name type="scientific">Nocardia acididurans</name>
    <dbReference type="NCBI Taxonomy" id="2802282"/>
    <lineage>
        <taxon>Bacteria</taxon>
        <taxon>Bacillati</taxon>
        <taxon>Actinomycetota</taxon>
        <taxon>Actinomycetes</taxon>
        <taxon>Mycobacteriales</taxon>
        <taxon>Nocardiaceae</taxon>
        <taxon>Nocardia</taxon>
    </lineage>
</organism>
<keyword evidence="1" id="KW-0812">Transmembrane</keyword>
<keyword evidence="1" id="KW-0472">Membrane</keyword>
<dbReference type="PANTHER" id="PTHR33371:SF18">
    <property type="entry name" value="MCE-FAMILY PROTEIN MCE3C"/>
    <property type="match status" value="1"/>
</dbReference>
<evidence type="ECO:0000313" key="3">
    <source>
        <dbReference type="EMBL" id="MBL1079408.1"/>
    </source>
</evidence>
<sequence>MQELTPASNRLPRKGIRARQARLAHHRDARESAAARRELKLGMYGVAALAALLVAVGVIYVLPIGKTTYTAELSEARAVKAGDEIRVAGLHVGSVESLELLPDRVRMTFTVDADVFLGDATSLEVRMLTVVGGHYIAAVPAGEKPLGATVIPMERVRLPYSLIRTLQDAATPIGQVDGDTLRENFTALQQSLEGSPDALRRMGNAMESLVGLLNRQNAGVSQALTVMDEYLTAINHNKGLIGTFLREIGGLETAGLAKKAEIAEALRITGQLLSRMAAIEPAWDSQLEPLADKLAESVPQLEDLGRRFDQALNNLGVIKTRLTSAITAEDGVTVDQSAITLAAPDVCVPLPGKAC</sequence>
<dbReference type="EMBL" id="JAERRJ010000016">
    <property type="protein sequence ID" value="MBL1079408.1"/>
    <property type="molecule type" value="Genomic_DNA"/>
</dbReference>
<proteinExistence type="predicted"/>
<dbReference type="InterPro" id="IPR003399">
    <property type="entry name" value="Mce/MlaD"/>
</dbReference>
<protein>
    <submittedName>
        <fullName evidence="3">MCE family protein</fullName>
    </submittedName>
</protein>
<dbReference type="PANTHER" id="PTHR33371">
    <property type="entry name" value="INTERMEMBRANE PHOSPHOLIPID TRANSPORT SYSTEM BINDING PROTEIN MLAD-RELATED"/>
    <property type="match status" value="1"/>
</dbReference>
<keyword evidence="4" id="KW-1185">Reference proteome</keyword>